<name>A0A9W9IA52_9EURO</name>
<dbReference type="PANTHER" id="PTHR43591:SF24">
    <property type="entry name" value="2-METHOXY-6-POLYPRENYL-1,4-BENZOQUINOL METHYLASE, MITOCHONDRIAL"/>
    <property type="match status" value="1"/>
</dbReference>
<comment type="caution">
    <text evidence="2">The sequence shown here is derived from an EMBL/GenBank/DDBJ whole genome shotgun (WGS) entry which is preliminary data.</text>
</comment>
<reference evidence="2" key="2">
    <citation type="journal article" date="2023" name="IMA Fungus">
        <title>Comparative genomic study of the Penicillium genus elucidates a diverse pangenome and 15 lateral gene transfer events.</title>
        <authorList>
            <person name="Petersen C."/>
            <person name="Sorensen T."/>
            <person name="Nielsen M.R."/>
            <person name="Sondergaard T.E."/>
            <person name="Sorensen J.L."/>
            <person name="Fitzpatrick D.A."/>
            <person name="Frisvad J.C."/>
            <person name="Nielsen K.L."/>
        </authorList>
    </citation>
    <scope>NUCLEOTIDE SEQUENCE</scope>
    <source>
        <strain evidence="2">IBT 21917</strain>
    </source>
</reference>
<evidence type="ECO:0000256" key="1">
    <source>
        <dbReference type="SAM" id="MobiDB-lite"/>
    </source>
</evidence>
<dbReference type="Proteomes" id="UP001146351">
    <property type="component" value="Unassembled WGS sequence"/>
</dbReference>
<dbReference type="Pfam" id="PF13489">
    <property type="entry name" value="Methyltransf_23"/>
    <property type="match status" value="1"/>
</dbReference>
<dbReference type="InterPro" id="IPR029063">
    <property type="entry name" value="SAM-dependent_MTases_sf"/>
</dbReference>
<dbReference type="GO" id="GO:0008168">
    <property type="term" value="F:methyltransferase activity"/>
    <property type="evidence" value="ECO:0007669"/>
    <property type="project" value="TreeGrafter"/>
</dbReference>
<accession>A0A9W9IA52</accession>
<protein>
    <submittedName>
        <fullName evidence="2">Uncharacterized protein</fullName>
    </submittedName>
</protein>
<proteinExistence type="predicted"/>
<gene>
    <name evidence="2" type="ORF">N7492_004551</name>
</gene>
<dbReference type="PANTHER" id="PTHR43591">
    <property type="entry name" value="METHYLTRANSFERASE"/>
    <property type="match status" value="1"/>
</dbReference>
<sequence length="363" mass="41596">MEFKDKEEHIVVDPDFYDLSNSYQPDDFQSQTESLASKIYRGVIENGRRYQAIREGKYWAPADERQFESLEAGHLVCVVMDSESQNSLFYSPIEDPKRILDIGTGRGSWAVDAADMFPKSVVRGVDLYPPPLDWMPPNCLLEVDDILQEWTWRDPFDLIHLRLGLGSYTLSEWDNLYKQAYDNLEPGGWFEQYEGGCEILCDDGSLPKDSILHVWGSRLYNASAKGGRPVDVIPIMRRGIERAGFVDVHDKSYKFPIGAWPKDPVLKEAGRLNHHMWKVGMDGYAMHLLTNFGDPEPWTHDEVQVYVAKARAELCNPKYHIYHVWRRVWGRKPTEDELAAQAESEGEKSPPPEAYPLSPQSQA</sequence>
<reference evidence="2" key="1">
    <citation type="submission" date="2022-11" db="EMBL/GenBank/DDBJ databases">
        <authorList>
            <person name="Petersen C."/>
        </authorList>
    </citation>
    <scope>NUCLEOTIDE SEQUENCE</scope>
    <source>
        <strain evidence="2">IBT 21917</strain>
    </source>
</reference>
<evidence type="ECO:0000313" key="3">
    <source>
        <dbReference type="Proteomes" id="UP001146351"/>
    </source>
</evidence>
<dbReference type="SUPFAM" id="SSF53335">
    <property type="entry name" value="S-adenosyl-L-methionine-dependent methyltransferases"/>
    <property type="match status" value="1"/>
</dbReference>
<dbReference type="CDD" id="cd02440">
    <property type="entry name" value="AdoMet_MTases"/>
    <property type="match status" value="1"/>
</dbReference>
<dbReference type="OrthoDB" id="2013972at2759"/>
<feature type="region of interest" description="Disordered" evidence="1">
    <location>
        <begin position="335"/>
        <end position="363"/>
    </location>
</feature>
<dbReference type="EMBL" id="JAPQKO010000003">
    <property type="protein sequence ID" value="KAJ5171958.1"/>
    <property type="molecule type" value="Genomic_DNA"/>
</dbReference>
<organism evidence="2 3">
    <name type="scientific">Penicillium capsulatum</name>
    <dbReference type="NCBI Taxonomy" id="69766"/>
    <lineage>
        <taxon>Eukaryota</taxon>
        <taxon>Fungi</taxon>
        <taxon>Dikarya</taxon>
        <taxon>Ascomycota</taxon>
        <taxon>Pezizomycotina</taxon>
        <taxon>Eurotiomycetes</taxon>
        <taxon>Eurotiomycetidae</taxon>
        <taxon>Eurotiales</taxon>
        <taxon>Aspergillaceae</taxon>
        <taxon>Penicillium</taxon>
    </lineage>
</organism>
<evidence type="ECO:0000313" key="2">
    <source>
        <dbReference type="EMBL" id="KAJ5171958.1"/>
    </source>
</evidence>
<dbReference type="Gene3D" id="3.40.50.150">
    <property type="entry name" value="Vaccinia Virus protein VP39"/>
    <property type="match status" value="1"/>
</dbReference>
<keyword evidence="3" id="KW-1185">Reference proteome</keyword>
<dbReference type="AlphaFoldDB" id="A0A9W9IA52"/>